<dbReference type="PANTHER" id="PTHR22807">
    <property type="entry name" value="NOP2 YEAST -RELATED NOL1/NOP2/FMU SUN DOMAIN-CONTAINING"/>
    <property type="match status" value="1"/>
</dbReference>
<dbReference type="CDD" id="cd02440">
    <property type="entry name" value="AdoMet_MTases"/>
    <property type="match status" value="1"/>
</dbReference>
<feature type="binding site" evidence="5">
    <location>
        <position position="330"/>
    </location>
    <ligand>
        <name>S-adenosyl-L-methionine</name>
        <dbReference type="ChEBI" id="CHEBI:59789"/>
    </ligand>
</feature>
<dbReference type="InterPro" id="IPR049560">
    <property type="entry name" value="MeTrfase_RsmB-F_NOP2_cat"/>
</dbReference>
<dbReference type="InterPro" id="IPR006027">
    <property type="entry name" value="NusB_RsmB_TIM44"/>
</dbReference>
<dbReference type="Pfam" id="PF01029">
    <property type="entry name" value="NusB"/>
    <property type="match status" value="1"/>
</dbReference>
<feature type="active site" description="Nucleophile" evidence="5">
    <location>
        <position position="383"/>
    </location>
</feature>
<keyword evidence="8" id="KW-1185">Reference proteome</keyword>
<dbReference type="PANTHER" id="PTHR22807:SF61">
    <property type="entry name" value="NOL1_NOP2_SUN FAMILY PROTEIN _ ANTITERMINATION NUSB DOMAIN-CONTAINING PROTEIN"/>
    <property type="match status" value="1"/>
</dbReference>
<dbReference type="GO" id="GO:0032259">
    <property type="term" value="P:methylation"/>
    <property type="evidence" value="ECO:0007669"/>
    <property type="project" value="UniProtKB-KW"/>
</dbReference>
<keyword evidence="3 5" id="KW-0949">S-adenosyl-L-methionine</keyword>
<evidence type="ECO:0000313" key="7">
    <source>
        <dbReference type="EMBL" id="BDG09268.1"/>
    </source>
</evidence>
<feature type="binding site" evidence="5">
    <location>
        <begin position="260"/>
        <end position="266"/>
    </location>
    <ligand>
        <name>S-adenosyl-L-methionine</name>
        <dbReference type="ChEBI" id="CHEBI:59789"/>
    </ligand>
</feature>
<evidence type="ECO:0000256" key="4">
    <source>
        <dbReference type="ARBA" id="ARBA00022884"/>
    </source>
</evidence>
<organism evidence="7 8">
    <name type="scientific">Anaeromyxobacter paludicola</name>
    <dbReference type="NCBI Taxonomy" id="2918171"/>
    <lineage>
        <taxon>Bacteria</taxon>
        <taxon>Pseudomonadati</taxon>
        <taxon>Myxococcota</taxon>
        <taxon>Myxococcia</taxon>
        <taxon>Myxococcales</taxon>
        <taxon>Cystobacterineae</taxon>
        <taxon>Anaeromyxobacteraceae</taxon>
        <taxon>Anaeromyxobacter</taxon>
    </lineage>
</organism>
<comment type="similarity">
    <text evidence="5">Belongs to the class I-like SAM-binding methyltransferase superfamily. RsmB/NOP family.</text>
</comment>
<gene>
    <name evidence="7" type="primary">rsmB</name>
    <name evidence="7" type="ORF">AMPC_23810</name>
</gene>
<evidence type="ECO:0000256" key="1">
    <source>
        <dbReference type="ARBA" id="ARBA00022603"/>
    </source>
</evidence>
<keyword evidence="4 5" id="KW-0694">RNA-binding</keyword>
<feature type="binding site" evidence="5">
    <location>
        <position position="311"/>
    </location>
    <ligand>
        <name>S-adenosyl-L-methionine</name>
        <dbReference type="ChEBI" id="CHEBI:59789"/>
    </ligand>
</feature>
<dbReference type="RefSeq" id="WP_248341197.1">
    <property type="nucleotide sequence ID" value="NZ_AP025592.1"/>
</dbReference>
<name>A0ABM7XBP5_9BACT</name>
<dbReference type="InterPro" id="IPR035926">
    <property type="entry name" value="NusB-like_sf"/>
</dbReference>
<keyword evidence="1 5" id="KW-0489">Methyltransferase</keyword>
<dbReference type="PRINTS" id="PR02008">
    <property type="entry name" value="RCMTFAMILY"/>
</dbReference>
<accession>A0ABM7XBP5</accession>
<dbReference type="EMBL" id="AP025592">
    <property type="protein sequence ID" value="BDG09268.1"/>
    <property type="molecule type" value="Genomic_DNA"/>
</dbReference>
<evidence type="ECO:0000256" key="3">
    <source>
        <dbReference type="ARBA" id="ARBA00022691"/>
    </source>
</evidence>
<feature type="domain" description="SAM-dependent MTase RsmB/NOP-type" evidence="6">
    <location>
        <begin position="166"/>
        <end position="442"/>
    </location>
</feature>
<dbReference type="GO" id="GO:0008168">
    <property type="term" value="F:methyltransferase activity"/>
    <property type="evidence" value="ECO:0007669"/>
    <property type="project" value="UniProtKB-KW"/>
</dbReference>
<keyword evidence="2 5" id="KW-0808">Transferase</keyword>
<dbReference type="Proteomes" id="UP001162734">
    <property type="component" value="Chromosome"/>
</dbReference>
<dbReference type="InterPro" id="IPR001678">
    <property type="entry name" value="MeTrfase_RsmB-F_NOP2_dom"/>
</dbReference>
<evidence type="ECO:0000256" key="5">
    <source>
        <dbReference type="PROSITE-ProRule" id="PRU01023"/>
    </source>
</evidence>
<dbReference type="InterPro" id="IPR023267">
    <property type="entry name" value="RCMT"/>
</dbReference>
<dbReference type="PROSITE" id="PS51686">
    <property type="entry name" value="SAM_MT_RSMB_NOP"/>
    <property type="match status" value="1"/>
</dbReference>
<evidence type="ECO:0000313" key="8">
    <source>
        <dbReference type="Proteomes" id="UP001162734"/>
    </source>
</evidence>
<dbReference type="SUPFAM" id="SSF53335">
    <property type="entry name" value="S-adenosyl-L-methionine-dependent methyltransferases"/>
    <property type="match status" value="1"/>
</dbReference>
<dbReference type="Gene3D" id="3.40.50.150">
    <property type="entry name" value="Vaccinia Virus protein VP39"/>
    <property type="match status" value="1"/>
</dbReference>
<dbReference type="Gene3D" id="1.10.940.10">
    <property type="entry name" value="NusB-like"/>
    <property type="match status" value="1"/>
</dbReference>
<reference evidence="8" key="1">
    <citation type="journal article" date="2022" name="Int. J. Syst. Evol. Microbiol.">
        <title>Anaeromyxobacter oryzae sp. nov., Anaeromyxobacter diazotrophicus sp. nov. and Anaeromyxobacter paludicola sp. nov., isolated from paddy soils.</title>
        <authorList>
            <person name="Itoh H."/>
            <person name="Xu Z."/>
            <person name="Mise K."/>
            <person name="Masuda Y."/>
            <person name="Ushijima N."/>
            <person name="Hayakawa C."/>
            <person name="Shiratori Y."/>
            <person name="Senoo K."/>
        </authorList>
    </citation>
    <scope>NUCLEOTIDE SEQUENCE [LARGE SCALE GENOMIC DNA]</scope>
    <source>
        <strain evidence="8">Red630</strain>
    </source>
</reference>
<dbReference type="SUPFAM" id="SSF48013">
    <property type="entry name" value="NusB-like"/>
    <property type="match status" value="1"/>
</dbReference>
<evidence type="ECO:0000259" key="6">
    <source>
        <dbReference type="PROSITE" id="PS51686"/>
    </source>
</evidence>
<protein>
    <submittedName>
        <fullName evidence="7">Ribosomal RNA small subunit methyltransferase B</fullName>
    </submittedName>
</protein>
<sequence length="442" mass="45940">MSARRIAFEVLRRVEEGGAFASRALDAALEAAGAIDPREAGLATELTYGTLRRALTLDAALAPHSRRAIGTLDPAARVALRLGAYQLLFLGTAAHAAVGETVGLVKAVDAGRAAGFVNAVLRALSRAPRLPEPPPLGDDPAGHVAVAESLPRFVAEEWVAWLGAEEALALARAMNQPAPLCVRSPRRDELLEKARAAGLAARPAARSPHGAILSGAPVRALARAAQGVPFQVQDEGAQLAGLYAAGHLAGSTGARVLDACAAPGGKTFHLAELVGPHGEVVAVELHPRKADQLRDEAARRGYRQVKVICADASQPLPGLAPASFDAVLCDAPCAGLGTLRRHPELKLRRTAEDLARAAGLQRAIAANALRYARPGAPFTYAICSLSRAEGPALVQALVDLGFSRLPPPAGFPADALTAEGDLLTLPSRHDCDGFYAARLAAR</sequence>
<dbReference type="InterPro" id="IPR029063">
    <property type="entry name" value="SAM-dependent_MTases_sf"/>
</dbReference>
<feature type="binding site" evidence="5">
    <location>
        <position position="284"/>
    </location>
    <ligand>
        <name>S-adenosyl-L-methionine</name>
        <dbReference type="ChEBI" id="CHEBI:59789"/>
    </ligand>
</feature>
<dbReference type="Pfam" id="PF01189">
    <property type="entry name" value="Methyltr_RsmB-F"/>
    <property type="match status" value="1"/>
</dbReference>
<evidence type="ECO:0000256" key="2">
    <source>
        <dbReference type="ARBA" id="ARBA00022679"/>
    </source>
</evidence>
<proteinExistence type="inferred from homology"/>